<feature type="region of interest" description="Disordered" evidence="8">
    <location>
        <begin position="1"/>
        <end position="25"/>
    </location>
</feature>
<evidence type="ECO:0000256" key="3">
    <source>
        <dbReference type="ARBA" id="ARBA00022490"/>
    </source>
</evidence>
<feature type="coiled-coil region" evidence="7">
    <location>
        <begin position="388"/>
        <end position="425"/>
    </location>
</feature>
<keyword evidence="5" id="KW-0472">Membrane</keyword>
<organism evidence="10 11">
    <name type="scientific">Plenodomus tracheiphilus IPT5</name>
    <dbReference type="NCBI Taxonomy" id="1408161"/>
    <lineage>
        <taxon>Eukaryota</taxon>
        <taxon>Fungi</taxon>
        <taxon>Dikarya</taxon>
        <taxon>Ascomycota</taxon>
        <taxon>Pezizomycotina</taxon>
        <taxon>Dothideomycetes</taxon>
        <taxon>Pleosporomycetidae</taxon>
        <taxon>Pleosporales</taxon>
        <taxon>Pleosporineae</taxon>
        <taxon>Leptosphaeriaceae</taxon>
        <taxon>Plenodomus</taxon>
    </lineage>
</organism>
<dbReference type="GO" id="GO:0030295">
    <property type="term" value="F:protein kinase activator activity"/>
    <property type="evidence" value="ECO:0007669"/>
    <property type="project" value="TreeGrafter"/>
</dbReference>
<evidence type="ECO:0000256" key="4">
    <source>
        <dbReference type="ARBA" id="ARBA00023006"/>
    </source>
</evidence>
<evidence type="ECO:0000259" key="9">
    <source>
        <dbReference type="Pfam" id="PF04108"/>
    </source>
</evidence>
<gene>
    <name evidence="10" type="ORF">T440DRAFT_195613</name>
</gene>
<sequence>MAAPSPASSTSSVASRPSAEPDLNRPHTLEQLVNYFVASKRALHTQTVLWRATEIVSTARELLEENAVLAAKNTAVRNIADRQVDALEAVRRGIDVVEAEVETEFKQLLHDVDTSFSGLTSTLAVLRETPIEAVLQPPGTPQKHLYDFIDSATVSNLEADLRACIDRYNEAHATLDDSNDAFDTSLDNLHSSIDNVPVTPSSPDNPSPIPALYRQLENHAKEAAQAFQSLVSHYDLCITALRHTEGGSAAATQATGDDAALPSHSSPTSPDPLSEDERQDMLTILHKDSQDVDPVATEIRSRGSEMEFLLSRIQQHISHLRHESSALSSILTILSTTTTKTHGYLSALQTFQLHYTSHTRPALVTGIEESSAQRDFYLRFDLAYAELLVEISARRRRYEKMAKKAQEAQRELDRLAKEDQRCREEFTRQQGDYLPLDIWRGGWRRGWRRRWGAEYTGSGEGCCGEGVDEGQEEDVTGCCHVVVLYACWS</sequence>
<feature type="domain" description="Autophagy protein ATG17-like" evidence="9">
    <location>
        <begin position="43"/>
        <end position="434"/>
    </location>
</feature>
<keyword evidence="11" id="KW-1185">Reference proteome</keyword>
<comment type="subcellular location">
    <subcellularLocation>
        <location evidence="6">Cytoplasm</location>
    </subcellularLocation>
    <subcellularLocation>
        <location evidence="6">Preautophagosomal structure membrane</location>
        <topology evidence="6">Peripheral membrane protein</topology>
    </subcellularLocation>
</comment>
<evidence type="ECO:0000256" key="2">
    <source>
        <dbReference type="ARBA" id="ARBA00013806"/>
    </source>
</evidence>
<dbReference type="InterPro" id="IPR045326">
    <property type="entry name" value="ATG17-like_dom"/>
</dbReference>
<dbReference type="PANTHER" id="PTHR28005:SF1">
    <property type="entry name" value="AUTOPHAGY-RELATED PROTEIN 17"/>
    <property type="match status" value="1"/>
</dbReference>
<dbReference type="EMBL" id="MU006326">
    <property type="protein sequence ID" value="KAF2847372.1"/>
    <property type="molecule type" value="Genomic_DNA"/>
</dbReference>
<dbReference type="GO" id="GO:1990316">
    <property type="term" value="C:Atg1/ULK1 kinase complex"/>
    <property type="evidence" value="ECO:0007669"/>
    <property type="project" value="TreeGrafter"/>
</dbReference>
<comment type="similarity">
    <text evidence="1 6">Belongs to the ATG17 family.</text>
</comment>
<keyword evidence="3 6" id="KW-0963">Cytoplasm</keyword>
<name>A0A6A7AWC9_9PLEO</name>
<dbReference type="GO" id="GO:0000422">
    <property type="term" value="P:autophagy of mitochondrion"/>
    <property type="evidence" value="ECO:0007669"/>
    <property type="project" value="TreeGrafter"/>
</dbReference>
<protein>
    <recommendedName>
        <fullName evidence="2 6">Autophagy-related protein 17</fullName>
    </recommendedName>
</protein>
<proteinExistence type="inferred from homology"/>
<evidence type="ECO:0000256" key="8">
    <source>
        <dbReference type="SAM" id="MobiDB-lite"/>
    </source>
</evidence>
<evidence type="ECO:0000313" key="10">
    <source>
        <dbReference type="EMBL" id="KAF2847372.1"/>
    </source>
</evidence>
<keyword evidence="4 6" id="KW-0072">Autophagy</keyword>
<feature type="region of interest" description="Disordered" evidence="8">
    <location>
        <begin position="248"/>
        <end position="275"/>
    </location>
</feature>
<evidence type="ECO:0000313" key="11">
    <source>
        <dbReference type="Proteomes" id="UP000799423"/>
    </source>
</evidence>
<dbReference type="AlphaFoldDB" id="A0A6A7AWC9"/>
<evidence type="ECO:0000256" key="1">
    <source>
        <dbReference type="ARBA" id="ARBA00006259"/>
    </source>
</evidence>
<reference evidence="10" key="1">
    <citation type="submission" date="2020-01" db="EMBL/GenBank/DDBJ databases">
        <authorList>
            <consortium name="DOE Joint Genome Institute"/>
            <person name="Haridas S."/>
            <person name="Albert R."/>
            <person name="Binder M."/>
            <person name="Bloem J."/>
            <person name="Labutti K."/>
            <person name="Salamov A."/>
            <person name="Andreopoulos B."/>
            <person name="Baker S.E."/>
            <person name="Barry K."/>
            <person name="Bills G."/>
            <person name="Bluhm B.H."/>
            <person name="Cannon C."/>
            <person name="Castanera R."/>
            <person name="Culley D.E."/>
            <person name="Daum C."/>
            <person name="Ezra D."/>
            <person name="Gonzalez J.B."/>
            <person name="Henrissat B."/>
            <person name="Kuo A."/>
            <person name="Liang C."/>
            <person name="Lipzen A."/>
            <person name="Lutzoni F."/>
            <person name="Magnuson J."/>
            <person name="Mondo S."/>
            <person name="Nolan M."/>
            <person name="Ohm R."/>
            <person name="Pangilinan J."/>
            <person name="Park H.-J."/>
            <person name="Ramirez L."/>
            <person name="Alfaro M."/>
            <person name="Sun H."/>
            <person name="Tritt A."/>
            <person name="Yoshinaga Y."/>
            <person name="Zwiers L.-H."/>
            <person name="Turgeon B.G."/>
            <person name="Goodwin S.B."/>
            <person name="Spatafora J.W."/>
            <person name="Crous P.W."/>
            <person name="Grigoriev I.V."/>
        </authorList>
    </citation>
    <scope>NUCLEOTIDE SEQUENCE</scope>
    <source>
        <strain evidence="10">IPT5</strain>
    </source>
</reference>
<comment type="function">
    <text evidence="6">Autophagy-specific protein that functions in response to autophagy-inducing signals as a scaffold to recruit other ATG proteins to organize preautophagosomal structure (PAS) formation. Modulates the timing and magnitude of the autophagy response, such as the size of the sequestering vesicles. Plays particularly a role in pexophagy and nucleophagy.</text>
</comment>
<dbReference type="GO" id="GO:0000045">
    <property type="term" value="P:autophagosome assembly"/>
    <property type="evidence" value="ECO:0007669"/>
    <property type="project" value="TreeGrafter"/>
</dbReference>
<dbReference type="Pfam" id="PF04108">
    <property type="entry name" value="ATG17_like"/>
    <property type="match status" value="1"/>
</dbReference>
<accession>A0A6A7AWC9</accession>
<evidence type="ECO:0000256" key="7">
    <source>
        <dbReference type="SAM" id="Coils"/>
    </source>
</evidence>
<dbReference type="GO" id="GO:0034727">
    <property type="term" value="P:piecemeal microautophagy of the nucleus"/>
    <property type="evidence" value="ECO:0007669"/>
    <property type="project" value="TreeGrafter"/>
</dbReference>
<dbReference type="GO" id="GO:0034045">
    <property type="term" value="C:phagophore assembly site membrane"/>
    <property type="evidence" value="ECO:0007669"/>
    <property type="project" value="UniProtKB-SubCell"/>
</dbReference>
<dbReference type="OrthoDB" id="1937984at2759"/>
<evidence type="ECO:0000256" key="6">
    <source>
        <dbReference type="RuleBase" id="RU368080"/>
    </source>
</evidence>
<dbReference type="InterPro" id="IPR007240">
    <property type="entry name" value="Atg17"/>
</dbReference>
<evidence type="ECO:0000256" key="5">
    <source>
        <dbReference type="ARBA" id="ARBA00023136"/>
    </source>
</evidence>
<dbReference type="GO" id="GO:0060090">
    <property type="term" value="F:molecular adaptor activity"/>
    <property type="evidence" value="ECO:0007669"/>
    <property type="project" value="TreeGrafter"/>
</dbReference>
<feature type="compositionally biased region" description="Low complexity" evidence="8">
    <location>
        <begin position="248"/>
        <end position="260"/>
    </location>
</feature>
<dbReference type="Proteomes" id="UP000799423">
    <property type="component" value="Unassembled WGS sequence"/>
</dbReference>
<keyword evidence="7" id="KW-0175">Coiled coil</keyword>
<dbReference type="PANTHER" id="PTHR28005">
    <property type="entry name" value="AUTOPHAGY-RELATED PROTEIN 17"/>
    <property type="match status" value="1"/>
</dbReference>
<feature type="compositionally biased region" description="Low complexity" evidence="8">
    <location>
        <begin position="1"/>
        <end position="18"/>
    </location>
</feature>